<dbReference type="Gene3D" id="2.170.190.11">
    <property type="entry name" value="Molybdopterin biosynthesis moea protein, domain 3"/>
    <property type="match status" value="1"/>
</dbReference>
<comment type="similarity">
    <text evidence="4 11">Belongs to the MoeA family.</text>
</comment>
<keyword evidence="8 11" id="KW-0460">Magnesium</keyword>
<evidence type="ECO:0000256" key="11">
    <source>
        <dbReference type="RuleBase" id="RU365090"/>
    </source>
</evidence>
<dbReference type="FunFam" id="3.40.980.10:FF:000004">
    <property type="entry name" value="Molybdopterin molybdenumtransferase"/>
    <property type="match status" value="1"/>
</dbReference>
<keyword evidence="14" id="KW-1185">Reference proteome</keyword>
<dbReference type="Pfam" id="PF00994">
    <property type="entry name" value="MoCF_biosynth"/>
    <property type="match status" value="1"/>
</dbReference>
<dbReference type="SUPFAM" id="SSF53218">
    <property type="entry name" value="Molybdenum cofactor biosynthesis proteins"/>
    <property type="match status" value="1"/>
</dbReference>
<dbReference type="InterPro" id="IPR036425">
    <property type="entry name" value="MoaB/Mog-like_dom_sf"/>
</dbReference>
<evidence type="ECO:0000256" key="8">
    <source>
        <dbReference type="ARBA" id="ARBA00022842"/>
    </source>
</evidence>
<organism evidence="13 14">
    <name type="scientific">Psychrosphaera saromensis</name>
    <dbReference type="NCBI Taxonomy" id="716813"/>
    <lineage>
        <taxon>Bacteria</taxon>
        <taxon>Pseudomonadati</taxon>
        <taxon>Pseudomonadota</taxon>
        <taxon>Gammaproteobacteria</taxon>
        <taxon>Alteromonadales</taxon>
        <taxon>Pseudoalteromonadaceae</taxon>
        <taxon>Psychrosphaera</taxon>
    </lineage>
</organism>
<dbReference type="Proteomes" id="UP000239007">
    <property type="component" value="Unassembled WGS sequence"/>
</dbReference>
<comment type="pathway">
    <text evidence="3 11">Cofactor biosynthesis; molybdopterin biosynthesis.</text>
</comment>
<dbReference type="GO" id="GO:0046872">
    <property type="term" value="F:metal ion binding"/>
    <property type="evidence" value="ECO:0007669"/>
    <property type="project" value="UniProtKB-UniRule"/>
</dbReference>
<evidence type="ECO:0000256" key="2">
    <source>
        <dbReference type="ARBA" id="ARBA00002901"/>
    </source>
</evidence>
<proteinExistence type="inferred from homology"/>
<dbReference type="UniPathway" id="UPA00344"/>
<dbReference type="CDD" id="cd00887">
    <property type="entry name" value="MoeA"/>
    <property type="match status" value="1"/>
</dbReference>
<dbReference type="InterPro" id="IPR036688">
    <property type="entry name" value="MoeA_C_domain_IV_sf"/>
</dbReference>
<accession>A0A2S7UY05</accession>
<dbReference type="EC" id="2.10.1.1" evidence="11"/>
<dbReference type="InterPro" id="IPR038987">
    <property type="entry name" value="MoeA-like"/>
</dbReference>
<dbReference type="Gene3D" id="3.40.980.10">
    <property type="entry name" value="MoaB/Mog-like domain"/>
    <property type="match status" value="1"/>
</dbReference>
<evidence type="ECO:0000313" key="14">
    <source>
        <dbReference type="Proteomes" id="UP000239007"/>
    </source>
</evidence>
<evidence type="ECO:0000256" key="4">
    <source>
        <dbReference type="ARBA" id="ARBA00010763"/>
    </source>
</evidence>
<dbReference type="SMART" id="SM00852">
    <property type="entry name" value="MoCF_biosynth"/>
    <property type="match status" value="1"/>
</dbReference>
<evidence type="ECO:0000256" key="9">
    <source>
        <dbReference type="ARBA" id="ARBA00023150"/>
    </source>
</evidence>
<gene>
    <name evidence="13" type="ORF">BTO11_15205</name>
</gene>
<comment type="cofactor">
    <cofactor evidence="1 11">
        <name>Mg(2+)</name>
        <dbReference type="ChEBI" id="CHEBI:18420"/>
    </cofactor>
</comment>
<name>A0A2S7UY05_9GAMM</name>
<dbReference type="EMBL" id="MSCH01000003">
    <property type="protein sequence ID" value="PQJ54867.1"/>
    <property type="molecule type" value="Genomic_DNA"/>
</dbReference>
<dbReference type="SUPFAM" id="SSF63882">
    <property type="entry name" value="MoeA N-terminal region -like"/>
    <property type="match status" value="1"/>
</dbReference>
<protein>
    <recommendedName>
        <fullName evidence="11">Molybdopterin molybdenumtransferase</fullName>
        <ecNumber evidence="11">2.10.1.1</ecNumber>
    </recommendedName>
</protein>
<dbReference type="PANTHER" id="PTHR10192">
    <property type="entry name" value="MOLYBDOPTERIN BIOSYNTHESIS PROTEIN"/>
    <property type="match status" value="1"/>
</dbReference>
<dbReference type="Pfam" id="PF03453">
    <property type="entry name" value="MoeA_N"/>
    <property type="match status" value="1"/>
</dbReference>
<dbReference type="InterPro" id="IPR001453">
    <property type="entry name" value="MoaB/Mog_dom"/>
</dbReference>
<dbReference type="PROSITE" id="PS01079">
    <property type="entry name" value="MOCF_BIOSYNTHESIS_2"/>
    <property type="match status" value="1"/>
</dbReference>
<dbReference type="RefSeq" id="WP_105053392.1">
    <property type="nucleotide sequence ID" value="NZ_BMYG01000001.1"/>
</dbReference>
<feature type="domain" description="MoaB/Mog" evidence="12">
    <location>
        <begin position="203"/>
        <end position="340"/>
    </location>
</feature>
<dbReference type="AlphaFoldDB" id="A0A2S7UY05"/>
<keyword evidence="7 11" id="KW-0479">Metal-binding</keyword>
<dbReference type="OrthoDB" id="9804758at2"/>
<dbReference type="PANTHER" id="PTHR10192:SF5">
    <property type="entry name" value="GEPHYRIN"/>
    <property type="match status" value="1"/>
</dbReference>
<dbReference type="GO" id="GO:0006777">
    <property type="term" value="P:Mo-molybdopterin cofactor biosynthetic process"/>
    <property type="evidence" value="ECO:0007669"/>
    <property type="project" value="UniProtKB-UniRule"/>
</dbReference>
<dbReference type="InterPro" id="IPR005111">
    <property type="entry name" value="MoeA_C_domain_IV"/>
</dbReference>
<keyword evidence="5 11" id="KW-0500">Molybdenum</keyword>
<dbReference type="GO" id="GO:0061599">
    <property type="term" value="F:molybdopterin molybdotransferase activity"/>
    <property type="evidence" value="ECO:0007669"/>
    <property type="project" value="UniProtKB-UniRule"/>
</dbReference>
<evidence type="ECO:0000256" key="3">
    <source>
        <dbReference type="ARBA" id="ARBA00005046"/>
    </source>
</evidence>
<dbReference type="Gene3D" id="2.40.340.10">
    <property type="entry name" value="MoeA, C-terminal, domain IV"/>
    <property type="match status" value="1"/>
</dbReference>
<dbReference type="Pfam" id="PF03454">
    <property type="entry name" value="MoeA_C"/>
    <property type="match status" value="1"/>
</dbReference>
<dbReference type="NCBIfam" id="TIGR00177">
    <property type="entry name" value="molyb_syn"/>
    <property type="match status" value="1"/>
</dbReference>
<evidence type="ECO:0000259" key="12">
    <source>
        <dbReference type="SMART" id="SM00852"/>
    </source>
</evidence>
<evidence type="ECO:0000256" key="1">
    <source>
        <dbReference type="ARBA" id="ARBA00001946"/>
    </source>
</evidence>
<dbReference type="NCBIfam" id="NF045515">
    <property type="entry name" value="Glp_gephyrin"/>
    <property type="match status" value="1"/>
</dbReference>
<sequence>MNDCYNVPNLMPFELAKSTLLTNVNMITETEFIAIQDADQRILAKPVTSPIQVPAHNNSAMDGYAIRDDSLQAGLTGNSTPLKQFKLVGISMAGSPYKSKLGGTELNNGECIRIMTGAVVPNSANAVIMQENVSSQINPETKDKQITLLHPTKYQAHIRFAGEDIQQGHVLFDTGYCLKAVDIGLLSSLGLSQIEVFRKLKVAVLSTGDELKMPGQPLQEGDIYESNSQILIAMLQRLNMSVIPLGIIKDDKTAITNAFIKADQEADVVISSGGVSVGDADYTKEVLSEIGTVDFWKVAIKPGKPFAFGKLDNSVFFGLPGNPVSAAVTFHQLAVPALRYMAGANATANTQLNATTTSKINKKAGRMDFQRGVMSVSEQGNLQVTPLPAQGSGILSSISRANCYIILAQENQGHQAGDTVTIELFDSIIG</sequence>
<keyword evidence="6 11" id="KW-0808">Transferase</keyword>
<dbReference type="SUPFAM" id="SSF63867">
    <property type="entry name" value="MoeA C-terminal domain-like"/>
    <property type="match status" value="1"/>
</dbReference>
<evidence type="ECO:0000256" key="5">
    <source>
        <dbReference type="ARBA" id="ARBA00022505"/>
    </source>
</evidence>
<dbReference type="GO" id="GO:0005829">
    <property type="term" value="C:cytosol"/>
    <property type="evidence" value="ECO:0007669"/>
    <property type="project" value="TreeGrafter"/>
</dbReference>
<evidence type="ECO:0000256" key="6">
    <source>
        <dbReference type="ARBA" id="ARBA00022679"/>
    </source>
</evidence>
<dbReference type="InterPro" id="IPR005110">
    <property type="entry name" value="MoeA_linker/N"/>
</dbReference>
<comment type="caution">
    <text evidence="13">The sequence shown here is derived from an EMBL/GenBank/DDBJ whole genome shotgun (WGS) entry which is preliminary data.</text>
</comment>
<reference evidence="13 14" key="1">
    <citation type="submission" date="2016-12" db="EMBL/GenBank/DDBJ databases">
        <title>Diversity of luminous bacteria.</title>
        <authorList>
            <person name="Yoshizawa S."/>
            <person name="Kogure K."/>
        </authorList>
    </citation>
    <scope>NUCLEOTIDE SEQUENCE [LARGE SCALE GENOMIC DNA]</scope>
    <source>
        <strain evidence="13 14">SA4-48</strain>
    </source>
</reference>
<evidence type="ECO:0000256" key="10">
    <source>
        <dbReference type="ARBA" id="ARBA00047317"/>
    </source>
</evidence>
<comment type="catalytic activity">
    <reaction evidence="10">
        <text>adenylyl-molybdopterin + molybdate = Mo-molybdopterin + AMP + H(+)</text>
        <dbReference type="Rhea" id="RHEA:35047"/>
        <dbReference type="ChEBI" id="CHEBI:15378"/>
        <dbReference type="ChEBI" id="CHEBI:36264"/>
        <dbReference type="ChEBI" id="CHEBI:62727"/>
        <dbReference type="ChEBI" id="CHEBI:71302"/>
        <dbReference type="ChEBI" id="CHEBI:456215"/>
        <dbReference type="EC" id="2.10.1.1"/>
    </reaction>
</comment>
<comment type="function">
    <text evidence="2 11">Catalyzes the insertion of molybdate into adenylated molybdopterin with the concomitant release of AMP.</text>
</comment>
<keyword evidence="9 11" id="KW-0501">Molybdenum cofactor biosynthesis</keyword>
<evidence type="ECO:0000256" key="7">
    <source>
        <dbReference type="ARBA" id="ARBA00022723"/>
    </source>
</evidence>
<dbReference type="InterPro" id="IPR008284">
    <property type="entry name" value="MoCF_biosynth_CS"/>
</dbReference>
<dbReference type="InterPro" id="IPR036135">
    <property type="entry name" value="MoeA_linker/N_sf"/>
</dbReference>
<dbReference type="Gene3D" id="3.90.105.10">
    <property type="entry name" value="Molybdopterin biosynthesis moea protein, domain 2"/>
    <property type="match status" value="1"/>
</dbReference>
<evidence type="ECO:0000313" key="13">
    <source>
        <dbReference type="EMBL" id="PQJ54867.1"/>
    </source>
</evidence>